<keyword evidence="1" id="KW-0472">Membrane</keyword>
<keyword evidence="3" id="KW-1185">Reference proteome</keyword>
<dbReference type="AlphaFoldDB" id="A0A510DRI5"/>
<evidence type="ECO:0000256" key="1">
    <source>
        <dbReference type="SAM" id="Phobius"/>
    </source>
</evidence>
<evidence type="ECO:0000313" key="3">
    <source>
        <dbReference type="Proteomes" id="UP000322983"/>
    </source>
</evidence>
<dbReference type="OrthoDB" id="34729at2157"/>
<proteinExistence type="predicted"/>
<dbReference type="GeneID" id="41713929"/>
<protein>
    <submittedName>
        <fullName evidence="2">Uncharacterized protein</fullName>
    </submittedName>
</protein>
<dbReference type="KEGG" id="step:IC006_0019"/>
<accession>A0A510DRI5</accession>
<gene>
    <name evidence="2" type="ORF">IC006_0019</name>
</gene>
<organism evidence="2 3">
    <name type="scientific">Sulfuracidifex tepidarius</name>
    <dbReference type="NCBI Taxonomy" id="1294262"/>
    <lineage>
        <taxon>Archaea</taxon>
        <taxon>Thermoproteota</taxon>
        <taxon>Thermoprotei</taxon>
        <taxon>Sulfolobales</taxon>
        <taxon>Sulfolobaceae</taxon>
        <taxon>Sulfuracidifex</taxon>
    </lineage>
</organism>
<evidence type="ECO:0000313" key="2">
    <source>
        <dbReference type="EMBL" id="BBG22735.1"/>
    </source>
</evidence>
<dbReference type="RefSeq" id="WP_054845329.1">
    <property type="nucleotide sequence ID" value="NZ_AP018929.1"/>
</dbReference>
<dbReference type="STRING" id="1294262.GCA_001316085_00809"/>
<dbReference type="EMBL" id="AP018929">
    <property type="protein sequence ID" value="BBG22735.1"/>
    <property type="molecule type" value="Genomic_DNA"/>
</dbReference>
<keyword evidence="1" id="KW-1133">Transmembrane helix</keyword>
<keyword evidence="1" id="KW-0812">Transmembrane</keyword>
<sequence>MRIAVFIGLVLISSLFPQISPVVFSSTSTTPNVDFHIYGDTSVSVSYGENVVLVSRNESMYIPAGSVVGLQVDSVNENPCIEINGMKSQGSVTFVVNGSEIYNVTIVMEPVTVFIKVIYQGNGYVSIMFQNGTTRRVNNGTPIYLPKLSVVRLDAHPSNGYEANWSNGLSTDQVWCFIYQNQTLFLSFHRDPSSHSLIGGSNLILNSALGLLLLGLYLLQRHEKKKEGEF</sequence>
<dbReference type="Proteomes" id="UP000322983">
    <property type="component" value="Chromosome"/>
</dbReference>
<reference evidence="2 3" key="1">
    <citation type="journal article" date="2020" name="Int. J. Syst. Evol. Microbiol.">
        <title>Sulfuracidifex tepidarius gen. nov., sp. nov. and transfer of Sulfolobus metallicus Huber and Stetter 1992 to the genus Sulfuracidifex as Sulfuracidifex metallicus comb. nov.</title>
        <authorList>
            <person name="Itoh T."/>
            <person name="Miura T."/>
            <person name="Sakai H.D."/>
            <person name="Kato S."/>
            <person name="Ohkuma M."/>
            <person name="Takashina T."/>
        </authorList>
    </citation>
    <scope>NUCLEOTIDE SEQUENCE [LARGE SCALE GENOMIC DNA]</scope>
    <source>
        <strain evidence="2 3">IC-006</strain>
    </source>
</reference>
<name>A0A510DRI5_9CREN</name>
<feature type="transmembrane region" description="Helical" evidence="1">
    <location>
        <begin position="197"/>
        <end position="219"/>
    </location>
</feature>